<dbReference type="OrthoDB" id="2283488at2759"/>
<evidence type="ECO:0000259" key="5">
    <source>
        <dbReference type="PROSITE" id="PS50048"/>
    </source>
</evidence>
<organism evidence="6 7">
    <name type="scientific">Aspergillus ellipticus CBS 707.79</name>
    <dbReference type="NCBI Taxonomy" id="1448320"/>
    <lineage>
        <taxon>Eukaryota</taxon>
        <taxon>Fungi</taxon>
        <taxon>Dikarya</taxon>
        <taxon>Ascomycota</taxon>
        <taxon>Pezizomycotina</taxon>
        <taxon>Eurotiomycetes</taxon>
        <taxon>Eurotiomycetidae</taxon>
        <taxon>Eurotiales</taxon>
        <taxon>Aspergillaceae</taxon>
        <taxon>Aspergillus</taxon>
        <taxon>Aspergillus subgen. Circumdati</taxon>
    </lineage>
</organism>
<dbReference type="PROSITE" id="PS50048">
    <property type="entry name" value="ZN2_CY6_FUNGAL_2"/>
    <property type="match status" value="1"/>
</dbReference>
<dbReference type="GO" id="GO:0003677">
    <property type="term" value="F:DNA binding"/>
    <property type="evidence" value="ECO:0007669"/>
    <property type="project" value="UniProtKB-KW"/>
</dbReference>
<evidence type="ECO:0000256" key="1">
    <source>
        <dbReference type="ARBA" id="ARBA00023015"/>
    </source>
</evidence>
<evidence type="ECO:0000313" key="6">
    <source>
        <dbReference type="EMBL" id="PYH91575.1"/>
    </source>
</evidence>
<dbReference type="SMART" id="SM00066">
    <property type="entry name" value="GAL4"/>
    <property type="match status" value="1"/>
</dbReference>
<dbReference type="Gene3D" id="4.10.240.10">
    <property type="entry name" value="Zn(2)-C6 fungal-type DNA-binding domain"/>
    <property type="match status" value="1"/>
</dbReference>
<keyword evidence="2" id="KW-0238">DNA-binding</keyword>
<evidence type="ECO:0000313" key="7">
    <source>
        <dbReference type="Proteomes" id="UP000247810"/>
    </source>
</evidence>
<keyword evidence="7" id="KW-1185">Reference proteome</keyword>
<dbReference type="AlphaFoldDB" id="A0A319D263"/>
<dbReference type="SUPFAM" id="SSF57701">
    <property type="entry name" value="Zn2/Cys6 DNA-binding domain"/>
    <property type="match status" value="1"/>
</dbReference>
<dbReference type="InterPro" id="IPR001138">
    <property type="entry name" value="Zn2Cys6_DnaBD"/>
</dbReference>
<protein>
    <recommendedName>
        <fullName evidence="5">Zn(2)-C6 fungal-type domain-containing protein</fullName>
    </recommendedName>
</protein>
<keyword evidence="4" id="KW-0539">Nucleus</keyword>
<reference evidence="6 7" key="1">
    <citation type="submission" date="2018-02" db="EMBL/GenBank/DDBJ databases">
        <title>The genomes of Aspergillus section Nigri reveals drivers in fungal speciation.</title>
        <authorList>
            <consortium name="DOE Joint Genome Institute"/>
            <person name="Vesth T.C."/>
            <person name="Nybo J."/>
            <person name="Theobald S."/>
            <person name="Brandl J."/>
            <person name="Frisvad J.C."/>
            <person name="Nielsen K.F."/>
            <person name="Lyhne E.K."/>
            <person name="Kogle M.E."/>
            <person name="Kuo A."/>
            <person name="Riley R."/>
            <person name="Clum A."/>
            <person name="Nolan M."/>
            <person name="Lipzen A."/>
            <person name="Salamov A."/>
            <person name="Henrissat B."/>
            <person name="Wiebenga A."/>
            <person name="De vries R.P."/>
            <person name="Grigoriev I.V."/>
            <person name="Mortensen U.H."/>
            <person name="Andersen M.R."/>
            <person name="Baker S.E."/>
        </authorList>
    </citation>
    <scope>NUCLEOTIDE SEQUENCE [LARGE SCALE GENOMIC DNA]</scope>
    <source>
        <strain evidence="6 7">CBS 707.79</strain>
    </source>
</reference>
<name>A0A319D263_9EURO</name>
<accession>A0A319D263</accession>
<dbReference type="EMBL" id="KZ825941">
    <property type="protein sequence ID" value="PYH91575.1"/>
    <property type="molecule type" value="Genomic_DNA"/>
</dbReference>
<dbReference type="Pfam" id="PF00172">
    <property type="entry name" value="Zn_clus"/>
    <property type="match status" value="1"/>
</dbReference>
<sequence length="69" mass="7928">MSASTRRESANIPACDLCYERKVKCDREETCENCKLAQVECRRTRPQRSLSVAERLSKLENKATQPIPE</sequence>
<gene>
    <name evidence="6" type="ORF">BO71DRAFT_432759</name>
</gene>
<evidence type="ECO:0000256" key="3">
    <source>
        <dbReference type="ARBA" id="ARBA00023163"/>
    </source>
</evidence>
<dbReference type="GO" id="GO:0008270">
    <property type="term" value="F:zinc ion binding"/>
    <property type="evidence" value="ECO:0007669"/>
    <property type="project" value="InterPro"/>
</dbReference>
<dbReference type="VEuPathDB" id="FungiDB:BO71DRAFT_432759"/>
<dbReference type="GO" id="GO:0000981">
    <property type="term" value="F:DNA-binding transcription factor activity, RNA polymerase II-specific"/>
    <property type="evidence" value="ECO:0007669"/>
    <property type="project" value="InterPro"/>
</dbReference>
<keyword evidence="1" id="KW-0805">Transcription regulation</keyword>
<dbReference type="Proteomes" id="UP000247810">
    <property type="component" value="Unassembled WGS sequence"/>
</dbReference>
<dbReference type="GO" id="GO:0009893">
    <property type="term" value="P:positive regulation of metabolic process"/>
    <property type="evidence" value="ECO:0007669"/>
    <property type="project" value="UniProtKB-ARBA"/>
</dbReference>
<feature type="domain" description="Zn(2)-C6 fungal-type" evidence="5">
    <location>
        <begin position="14"/>
        <end position="43"/>
    </location>
</feature>
<evidence type="ECO:0000256" key="2">
    <source>
        <dbReference type="ARBA" id="ARBA00023125"/>
    </source>
</evidence>
<dbReference type="InterPro" id="IPR036864">
    <property type="entry name" value="Zn2-C6_fun-type_DNA-bd_sf"/>
</dbReference>
<evidence type="ECO:0000256" key="4">
    <source>
        <dbReference type="ARBA" id="ARBA00023242"/>
    </source>
</evidence>
<keyword evidence="3" id="KW-0804">Transcription</keyword>
<proteinExistence type="predicted"/>